<evidence type="ECO:0000313" key="12">
    <source>
        <dbReference type="Proteomes" id="UP000826271"/>
    </source>
</evidence>
<dbReference type="Proteomes" id="UP000826271">
    <property type="component" value="Unassembled WGS sequence"/>
</dbReference>
<sequence>MARNVRSTFLYVVVSIFIFAVLYHHFLRDTTNSAVISATSTFSANYAIHENLTNAAAAAAPPAHTILTPSPSSLISTTAVLLPDWEVLVIVSPETTPSNLDNFICLFDTNEVSPARFSGVLPFPDRATFNCVLPVRARRRLPFNQPVMLKSPINPPARNTPAPPLLRWSYLVYDSLTTEDDVVLFAKGLNNRQGINREPTEFKCVFGDDVINGVKTAVTTSIQEVFRCKRPELTAVSSVAGKPEPLMRVSLEIVAENWVVPSVAYYTPPRKLETKGGKSLLCAATMVYNVAKFLREWVLYHSKIGVEKFLLYDNLSDDDLGKVVDELVKEGFDISTYFWRWPKTQEAGFSHSAIYAKDACTWMMYNDVDEFVYSPNWYNLSQPSKSLLHPLISRNSSKVGQISIGCHEFGPSDQQVHPIMGVTQGYNCRRKYENRHKSIVLLEVVDDSLLNVIHHFNLKPGYKTRKMNINDMVVNHYKYQAWPEFKAKFRRRVSAYVLDWTQKLNPKSNDRTPGLGFSPVKPKGWPEMFCEADVFLICSNAKQYNAPDTVYYRQARSIQDIAKRDFENLKHEGDDGEPQPKVVRRGRPPGNKNQKKSLETSPVDRVGLELSSGAILASTEDKPTETNSYNLRKGPALYRFRPNDPFVSSYRSRTGENYSEWFADWNDEFPASILRADMKYGKKQFTVDENRRDSYRQNHLKSSRNNSSLLSNSTGDVKRLVPVGLQEPLAYARSLASYAANLGPISWKVASKRIETVLPPGVQYGPGWVGENGTPSQPLSFSTEKQKSSNSTSDLSSAFAEGMVEAVKKLNSSQNEILSVQGDANSWINQFPVQHKPVYQSHGVNNGFSGLFGYPIAQGKSFDSHGEAEMLNFGKTSYWQTVPTQQRHNNNLSVAPDLNVRIAAGSPGSSSLQIGSPQQPDLALQL</sequence>
<keyword evidence="5 10" id="KW-0812">Transmembrane</keyword>
<evidence type="ECO:0000256" key="8">
    <source>
        <dbReference type="ARBA" id="ARBA00023136"/>
    </source>
</evidence>
<accession>A0AAV6X2T5</accession>
<protein>
    <recommendedName>
        <fullName evidence="13">Glycosyltransferase family 92 protein</fullName>
    </recommendedName>
</protein>
<feature type="region of interest" description="Disordered" evidence="9">
    <location>
        <begin position="768"/>
        <end position="794"/>
    </location>
</feature>
<evidence type="ECO:0008006" key="13">
    <source>
        <dbReference type="Google" id="ProtNLM"/>
    </source>
</evidence>
<dbReference type="AlphaFoldDB" id="A0AAV6X2T5"/>
<feature type="compositionally biased region" description="Polar residues" evidence="9">
    <location>
        <begin position="907"/>
        <end position="919"/>
    </location>
</feature>
<comment type="similarity">
    <text evidence="2">Belongs to the glycosyltransferase 92 family.</text>
</comment>
<evidence type="ECO:0000256" key="4">
    <source>
        <dbReference type="ARBA" id="ARBA00022679"/>
    </source>
</evidence>
<dbReference type="InterPro" id="IPR008166">
    <property type="entry name" value="Glyco_transf_92"/>
</dbReference>
<reference evidence="11" key="1">
    <citation type="submission" date="2019-10" db="EMBL/GenBank/DDBJ databases">
        <authorList>
            <person name="Zhang R."/>
            <person name="Pan Y."/>
            <person name="Wang J."/>
            <person name="Ma R."/>
            <person name="Yu S."/>
        </authorList>
    </citation>
    <scope>NUCLEOTIDE SEQUENCE</scope>
    <source>
        <strain evidence="11">LA-IB0</strain>
        <tissue evidence="11">Leaf</tissue>
    </source>
</reference>
<dbReference type="EMBL" id="WHWC01000008">
    <property type="protein sequence ID" value="KAG8377264.1"/>
    <property type="molecule type" value="Genomic_DNA"/>
</dbReference>
<comment type="subcellular location">
    <subcellularLocation>
        <location evidence="1">Membrane</location>
        <topology evidence="1">Single-pass membrane protein</topology>
    </subcellularLocation>
</comment>
<feature type="transmembrane region" description="Helical" evidence="10">
    <location>
        <begin position="9"/>
        <end position="27"/>
    </location>
</feature>
<dbReference type="Pfam" id="PF01697">
    <property type="entry name" value="Glyco_transf_92"/>
    <property type="match status" value="1"/>
</dbReference>
<dbReference type="PANTHER" id="PTHR21461:SF69">
    <property type="entry name" value="GLYCOSYLTRANSFERASE FAMILY 92 PROTEIN"/>
    <property type="match status" value="1"/>
</dbReference>
<evidence type="ECO:0000256" key="6">
    <source>
        <dbReference type="ARBA" id="ARBA00022989"/>
    </source>
</evidence>
<feature type="region of interest" description="Disordered" evidence="9">
    <location>
        <begin position="569"/>
        <end position="603"/>
    </location>
</feature>
<dbReference type="GO" id="GO:0005737">
    <property type="term" value="C:cytoplasm"/>
    <property type="evidence" value="ECO:0007669"/>
    <property type="project" value="TreeGrafter"/>
</dbReference>
<dbReference type="InterPro" id="IPR036427">
    <property type="entry name" value="Bromodomain-like_sf"/>
</dbReference>
<dbReference type="PANTHER" id="PTHR21461">
    <property type="entry name" value="GLYCOSYLTRANSFERASE FAMILY 92 PROTEIN"/>
    <property type="match status" value="1"/>
</dbReference>
<feature type="compositionally biased region" description="Low complexity" evidence="9">
    <location>
        <begin position="703"/>
        <end position="713"/>
    </location>
</feature>
<dbReference type="GO" id="GO:0016757">
    <property type="term" value="F:glycosyltransferase activity"/>
    <property type="evidence" value="ECO:0007669"/>
    <property type="project" value="UniProtKB-KW"/>
</dbReference>
<keyword evidence="8 10" id="KW-0472">Membrane</keyword>
<keyword evidence="6 10" id="KW-1133">Transmembrane helix</keyword>
<comment type="caution">
    <text evidence="11">The sequence shown here is derived from an EMBL/GenBank/DDBJ whole genome shotgun (WGS) entry which is preliminary data.</text>
</comment>
<evidence type="ECO:0000256" key="7">
    <source>
        <dbReference type="ARBA" id="ARBA00023117"/>
    </source>
</evidence>
<keyword evidence="3" id="KW-0328">Glycosyltransferase</keyword>
<name>A0AAV6X2T5_9LAMI</name>
<evidence type="ECO:0000256" key="1">
    <source>
        <dbReference type="ARBA" id="ARBA00004167"/>
    </source>
</evidence>
<evidence type="ECO:0000256" key="10">
    <source>
        <dbReference type="SAM" id="Phobius"/>
    </source>
</evidence>
<evidence type="ECO:0000256" key="3">
    <source>
        <dbReference type="ARBA" id="ARBA00022676"/>
    </source>
</evidence>
<feature type="region of interest" description="Disordered" evidence="9">
    <location>
        <begin position="689"/>
        <end position="713"/>
    </location>
</feature>
<dbReference type="Gene3D" id="1.20.920.10">
    <property type="entry name" value="Bromodomain-like"/>
    <property type="match status" value="1"/>
</dbReference>
<evidence type="ECO:0000256" key="5">
    <source>
        <dbReference type="ARBA" id="ARBA00022692"/>
    </source>
</evidence>
<proteinExistence type="inferred from homology"/>
<organism evidence="11 12">
    <name type="scientific">Buddleja alternifolia</name>
    <dbReference type="NCBI Taxonomy" id="168488"/>
    <lineage>
        <taxon>Eukaryota</taxon>
        <taxon>Viridiplantae</taxon>
        <taxon>Streptophyta</taxon>
        <taxon>Embryophyta</taxon>
        <taxon>Tracheophyta</taxon>
        <taxon>Spermatophyta</taxon>
        <taxon>Magnoliopsida</taxon>
        <taxon>eudicotyledons</taxon>
        <taxon>Gunneridae</taxon>
        <taxon>Pentapetalae</taxon>
        <taxon>asterids</taxon>
        <taxon>lamiids</taxon>
        <taxon>Lamiales</taxon>
        <taxon>Scrophulariaceae</taxon>
        <taxon>Buddlejeae</taxon>
        <taxon>Buddleja</taxon>
    </lineage>
</organism>
<dbReference type="GO" id="GO:0016020">
    <property type="term" value="C:membrane"/>
    <property type="evidence" value="ECO:0007669"/>
    <property type="project" value="UniProtKB-SubCell"/>
</dbReference>
<keyword evidence="12" id="KW-1185">Reference proteome</keyword>
<keyword evidence="4" id="KW-0808">Transferase</keyword>
<dbReference type="SUPFAM" id="SSF47370">
    <property type="entry name" value="Bromodomain"/>
    <property type="match status" value="1"/>
</dbReference>
<feature type="compositionally biased region" description="Polar residues" evidence="9">
    <location>
        <begin position="773"/>
        <end position="794"/>
    </location>
</feature>
<feature type="region of interest" description="Disordered" evidence="9">
    <location>
        <begin position="906"/>
        <end position="926"/>
    </location>
</feature>
<evidence type="ECO:0000256" key="2">
    <source>
        <dbReference type="ARBA" id="ARBA00007647"/>
    </source>
</evidence>
<keyword evidence="7" id="KW-0103">Bromodomain</keyword>
<evidence type="ECO:0000256" key="9">
    <source>
        <dbReference type="SAM" id="MobiDB-lite"/>
    </source>
</evidence>
<gene>
    <name evidence="11" type="ORF">BUALT_Bualt08G0010100</name>
</gene>
<evidence type="ECO:0000313" key="11">
    <source>
        <dbReference type="EMBL" id="KAG8377264.1"/>
    </source>
</evidence>